<name>A0ABV8EYM2_9ACTN</name>
<dbReference type="PROSITE" id="PS51318">
    <property type="entry name" value="TAT"/>
    <property type="match status" value="1"/>
</dbReference>
<feature type="region of interest" description="Disordered" evidence="1">
    <location>
        <begin position="33"/>
        <end position="55"/>
    </location>
</feature>
<proteinExistence type="predicted"/>
<feature type="chain" id="PRO_5047224648" evidence="2">
    <location>
        <begin position="27"/>
        <end position="99"/>
    </location>
</feature>
<comment type="caution">
    <text evidence="3">The sequence shown here is derived from an EMBL/GenBank/DDBJ whole genome shotgun (WGS) entry which is preliminary data.</text>
</comment>
<feature type="compositionally biased region" description="Low complexity" evidence="1">
    <location>
        <begin position="33"/>
        <end position="51"/>
    </location>
</feature>
<dbReference type="EMBL" id="JBHSBC010000009">
    <property type="protein sequence ID" value="MFC3980540.1"/>
    <property type="molecule type" value="Genomic_DNA"/>
</dbReference>
<accession>A0ABV8EYM2</accession>
<keyword evidence="2" id="KW-0732">Signal</keyword>
<evidence type="ECO:0000313" key="4">
    <source>
        <dbReference type="Proteomes" id="UP001595698"/>
    </source>
</evidence>
<evidence type="ECO:0000313" key="3">
    <source>
        <dbReference type="EMBL" id="MFC3980540.1"/>
    </source>
</evidence>
<evidence type="ECO:0000256" key="2">
    <source>
        <dbReference type="SAM" id="SignalP"/>
    </source>
</evidence>
<keyword evidence="4" id="KW-1185">Reference proteome</keyword>
<gene>
    <name evidence="3" type="ORF">ACFOYY_10435</name>
</gene>
<feature type="signal peptide" evidence="2">
    <location>
        <begin position="1"/>
        <end position="26"/>
    </location>
</feature>
<dbReference type="InterPro" id="IPR006311">
    <property type="entry name" value="TAT_signal"/>
</dbReference>
<sequence length="99" mass="10157">MKGLNMIRRLLAGLALAGAVVATPLAAGVPASAAADPAPAEIVTAPTTADDPTPETGEITIRWISPARCQLGGGVPVRVIGRWGFCRGGVFNGFPVRFF</sequence>
<dbReference type="Proteomes" id="UP001595698">
    <property type="component" value="Unassembled WGS sequence"/>
</dbReference>
<protein>
    <submittedName>
        <fullName evidence="3">Uncharacterized protein</fullName>
    </submittedName>
</protein>
<organism evidence="3 4">
    <name type="scientific">Streptosporangium jomthongense</name>
    <dbReference type="NCBI Taxonomy" id="1193683"/>
    <lineage>
        <taxon>Bacteria</taxon>
        <taxon>Bacillati</taxon>
        <taxon>Actinomycetota</taxon>
        <taxon>Actinomycetes</taxon>
        <taxon>Streptosporangiales</taxon>
        <taxon>Streptosporangiaceae</taxon>
        <taxon>Streptosporangium</taxon>
    </lineage>
</organism>
<evidence type="ECO:0000256" key="1">
    <source>
        <dbReference type="SAM" id="MobiDB-lite"/>
    </source>
</evidence>
<reference evidence="4" key="1">
    <citation type="journal article" date="2019" name="Int. J. Syst. Evol. Microbiol.">
        <title>The Global Catalogue of Microorganisms (GCM) 10K type strain sequencing project: providing services to taxonomists for standard genome sequencing and annotation.</title>
        <authorList>
            <consortium name="The Broad Institute Genomics Platform"/>
            <consortium name="The Broad Institute Genome Sequencing Center for Infectious Disease"/>
            <person name="Wu L."/>
            <person name="Ma J."/>
        </authorList>
    </citation>
    <scope>NUCLEOTIDE SEQUENCE [LARGE SCALE GENOMIC DNA]</scope>
    <source>
        <strain evidence="4">TBRC 7912</strain>
    </source>
</reference>